<dbReference type="EMBL" id="CH474035">
    <property type="protein sequence ID" value="EDL86818.1"/>
    <property type="molecule type" value="Genomic_DNA"/>
</dbReference>
<protein>
    <submittedName>
        <fullName evidence="1">RCG50688</fullName>
    </submittedName>
</protein>
<dbReference type="Proteomes" id="UP000234681">
    <property type="component" value="Chromosome 7"/>
</dbReference>
<reference evidence="1 2" key="1">
    <citation type="submission" date="2005-09" db="EMBL/GenBank/DDBJ databases">
        <authorList>
            <person name="Mural R.J."/>
            <person name="Li P.W."/>
            <person name="Adams M.D."/>
            <person name="Amanatides P.G."/>
            <person name="Baden-Tillson H."/>
            <person name="Barnstead M."/>
            <person name="Chin S.H."/>
            <person name="Dew I."/>
            <person name="Evans C.A."/>
            <person name="Ferriera S."/>
            <person name="Flanigan M."/>
            <person name="Fosler C."/>
            <person name="Glodek A."/>
            <person name="Gu Z."/>
            <person name="Holt R.A."/>
            <person name="Jennings D."/>
            <person name="Kraft C.L."/>
            <person name="Lu F."/>
            <person name="Nguyen T."/>
            <person name="Nusskern D.R."/>
            <person name="Pfannkoch C.M."/>
            <person name="Sitter C."/>
            <person name="Sutton G.G."/>
            <person name="Venter J.C."/>
            <person name="Wang Z."/>
            <person name="Woodage T."/>
            <person name="Zheng X.H."/>
            <person name="Zhong F."/>
        </authorList>
    </citation>
    <scope>NUCLEOTIDE SEQUENCE [LARGE SCALE GENOMIC DNA]</scope>
    <source>
        <strain>BN</strain>
        <strain evidence="2">Sprague-Dawley</strain>
    </source>
</reference>
<name>A6KCX4_RAT</name>
<evidence type="ECO:0000313" key="2">
    <source>
        <dbReference type="Proteomes" id="UP000234681"/>
    </source>
</evidence>
<accession>A6KCX4</accession>
<organism evidence="1 2">
    <name type="scientific">Rattus norvegicus</name>
    <name type="common">Rat</name>
    <dbReference type="NCBI Taxonomy" id="10116"/>
    <lineage>
        <taxon>Eukaryota</taxon>
        <taxon>Metazoa</taxon>
        <taxon>Chordata</taxon>
        <taxon>Craniata</taxon>
        <taxon>Vertebrata</taxon>
        <taxon>Euteleostomi</taxon>
        <taxon>Mammalia</taxon>
        <taxon>Eutheria</taxon>
        <taxon>Euarchontoglires</taxon>
        <taxon>Glires</taxon>
        <taxon>Rodentia</taxon>
        <taxon>Myomorpha</taxon>
        <taxon>Muroidea</taxon>
        <taxon>Muridae</taxon>
        <taxon>Murinae</taxon>
        <taxon>Rattus</taxon>
    </lineage>
</organism>
<gene>
    <name evidence="1" type="ORF">rCG_50688</name>
</gene>
<dbReference type="AlphaFoldDB" id="A6KCX4"/>
<sequence length="34" mass="3968">MIPVGKRNRKKAALTDLEYEVRPRKYFCLGTSIL</sequence>
<proteinExistence type="predicted"/>
<evidence type="ECO:0000313" key="1">
    <source>
        <dbReference type="EMBL" id="EDL86818.1"/>
    </source>
</evidence>